<dbReference type="SUPFAM" id="SSF47384">
    <property type="entry name" value="Homodimeric domain of signal transducing histidine kinase"/>
    <property type="match status" value="1"/>
</dbReference>
<feature type="compositionally biased region" description="Basic and acidic residues" evidence="9">
    <location>
        <begin position="1"/>
        <end position="11"/>
    </location>
</feature>
<feature type="region of interest" description="Disordered" evidence="9">
    <location>
        <begin position="1"/>
        <end position="21"/>
    </location>
</feature>
<dbReference type="SUPFAM" id="SSF55874">
    <property type="entry name" value="ATPase domain of HSP90 chaperone/DNA topoisomerase II/histidine kinase"/>
    <property type="match status" value="1"/>
</dbReference>
<keyword evidence="3" id="KW-0597">Phosphoprotein</keyword>
<dbReference type="Proteomes" id="UP000309389">
    <property type="component" value="Unassembled WGS sequence"/>
</dbReference>
<protein>
    <recommendedName>
        <fullName evidence="2">histidine kinase</fullName>
        <ecNumber evidence="2">2.7.13.3</ecNumber>
    </recommendedName>
</protein>
<dbReference type="NCBIfam" id="TIGR00229">
    <property type="entry name" value="sensory_box"/>
    <property type="match status" value="1"/>
</dbReference>
<comment type="catalytic activity">
    <reaction evidence="1">
        <text>ATP + protein L-histidine = ADP + protein N-phospho-L-histidine.</text>
        <dbReference type="EC" id="2.7.13.3"/>
    </reaction>
</comment>
<dbReference type="Gene3D" id="1.10.287.130">
    <property type="match status" value="1"/>
</dbReference>
<sequence>MTPPQRSDHMRSTIADTQEDKGFPPELATVELIGPLAETLPVALVISDAEGKILAVNAMTEQMFGYRRREMLGGNISMLMPDSERDQHAEYVSTYMRTRKPRIIGIGRYLMARGKDGRHFPIDLSLGEAELSGEAVFIALMAGMETDETDRRKLEELREEIAQAFRMGAMGLLASAIAHEVNQPLTALRNYVETVAHMAESGAPIDREKLHEAMKACSEEAERAGQIIFRLRQFLTRGDAEMDRCSLSRLVSNALALAQADGDARLVNTVVKLSPEADAVLVDGVQIEQVLFNLLRNAFQAMKHEGEAVIRVISKPDRAMTEVAIEDSGPGMDGEKQQLLFRPFNSAKPEGMGVGLSICRAIVEAHGGKLWIETSSLGGAGFHFTVPRVIQAEPDGINDGR</sequence>
<name>A0A4T3F2T6_9SPHN</name>
<keyword evidence="8" id="KW-0902">Two-component regulatory system</keyword>
<evidence type="ECO:0000256" key="9">
    <source>
        <dbReference type="SAM" id="MobiDB-lite"/>
    </source>
</evidence>
<keyword evidence="5" id="KW-0547">Nucleotide-binding</keyword>
<dbReference type="GO" id="GO:0000155">
    <property type="term" value="F:phosphorelay sensor kinase activity"/>
    <property type="evidence" value="ECO:0007669"/>
    <property type="project" value="InterPro"/>
</dbReference>
<dbReference type="InterPro" id="IPR013767">
    <property type="entry name" value="PAS_fold"/>
</dbReference>
<dbReference type="InterPro" id="IPR005467">
    <property type="entry name" value="His_kinase_dom"/>
</dbReference>
<dbReference type="AlphaFoldDB" id="A0A4T3F2T6"/>
<dbReference type="PANTHER" id="PTHR43065">
    <property type="entry name" value="SENSOR HISTIDINE KINASE"/>
    <property type="match status" value="1"/>
</dbReference>
<keyword evidence="6" id="KW-0418">Kinase</keyword>
<evidence type="ECO:0000259" key="11">
    <source>
        <dbReference type="PROSITE" id="PS50112"/>
    </source>
</evidence>
<dbReference type="Pfam" id="PF00512">
    <property type="entry name" value="HisKA"/>
    <property type="match status" value="1"/>
</dbReference>
<dbReference type="Pfam" id="PF02518">
    <property type="entry name" value="HATPase_c"/>
    <property type="match status" value="1"/>
</dbReference>
<organism evidence="12 13">
    <name type="scientific">Alteraurantiacibacter aquimixticola</name>
    <dbReference type="NCBI Taxonomy" id="2489173"/>
    <lineage>
        <taxon>Bacteria</taxon>
        <taxon>Pseudomonadati</taxon>
        <taxon>Pseudomonadota</taxon>
        <taxon>Alphaproteobacteria</taxon>
        <taxon>Sphingomonadales</taxon>
        <taxon>Erythrobacteraceae</taxon>
        <taxon>Alteraurantiacibacter</taxon>
    </lineage>
</organism>
<dbReference type="InterPro" id="IPR004358">
    <property type="entry name" value="Sig_transdc_His_kin-like_C"/>
</dbReference>
<dbReference type="OrthoDB" id="9789238at2"/>
<dbReference type="SMART" id="SM00387">
    <property type="entry name" value="HATPase_c"/>
    <property type="match status" value="1"/>
</dbReference>
<evidence type="ECO:0000313" key="12">
    <source>
        <dbReference type="EMBL" id="TIX51546.1"/>
    </source>
</evidence>
<evidence type="ECO:0000259" key="10">
    <source>
        <dbReference type="PROSITE" id="PS50109"/>
    </source>
</evidence>
<dbReference type="EMBL" id="SSHH01000001">
    <property type="protein sequence ID" value="TIX51546.1"/>
    <property type="molecule type" value="Genomic_DNA"/>
</dbReference>
<dbReference type="Gene3D" id="3.30.450.20">
    <property type="entry name" value="PAS domain"/>
    <property type="match status" value="1"/>
</dbReference>
<dbReference type="PROSITE" id="PS50112">
    <property type="entry name" value="PAS"/>
    <property type="match status" value="1"/>
</dbReference>
<dbReference type="CDD" id="cd00082">
    <property type="entry name" value="HisKA"/>
    <property type="match status" value="1"/>
</dbReference>
<keyword evidence="4" id="KW-0808">Transferase</keyword>
<dbReference type="InterPro" id="IPR036097">
    <property type="entry name" value="HisK_dim/P_sf"/>
</dbReference>
<evidence type="ECO:0000256" key="7">
    <source>
        <dbReference type="ARBA" id="ARBA00022840"/>
    </source>
</evidence>
<evidence type="ECO:0000256" key="3">
    <source>
        <dbReference type="ARBA" id="ARBA00022553"/>
    </source>
</evidence>
<dbReference type="EC" id="2.7.13.3" evidence="2"/>
<dbReference type="InterPro" id="IPR003594">
    <property type="entry name" value="HATPase_dom"/>
</dbReference>
<dbReference type="InterPro" id="IPR003661">
    <property type="entry name" value="HisK_dim/P_dom"/>
</dbReference>
<feature type="domain" description="Histidine kinase" evidence="10">
    <location>
        <begin position="176"/>
        <end position="390"/>
    </location>
</feature>
<proteinExistence type="predicted"/>
<dbReference type="CDD" id="cd00130">
    <property type="entry name" value="PAS"/>
    <property type="match status" value="1"/>
</dbReference>
<dbReference type="Pfam" id="PF00989">
    <property type="entry name" value="PAS"/>
    <property type="match status" value="1"/>
</dbReference>
<accession>A0A4T3F2T6</accession>
<evidence type="ECO:0000256" key="2">
    <source>
        <dbReference type="ARBA" id="ARBA00012438"/>
    </source>
</evidence>
<keyword evidence="7" id="KW-0067">ATP-binding</keyword>
<dbReference type="PROSITE" id="PS50109">
    <property type="entry name" value="HIS_KIN"/>
    <property type="match status" value="1"/>
</dbReference>
<dbReference type="SUPFAM" id="SSF55785">
    <property type="entry name" value="PYP-like sensor domain (PAS domain)"/>
    <property type="match status" value="1"/>
</dbReference>
<evidence type="ECO:0000313" key="13">
    <source>
        <dbReference type="Proteomes" id="UP000309389"/>
    </source>
</evidence>
<dbReference type="InterPro" id="IPR035965">
    <property type="entry name" value="PAS-like_dom_sf"/>
</dbReference>
<dbReference type="PRINTS" id="PR00344">
    <property type="entry name" value="BCTRLSENSOR"/>
</dbReference>
<dbReference type="SMART" id="SM00091">
    <property type="entry name" value="PAS"/>
    <property type="match status" value="1"/>
</dbReference>
<feature type="domain" description="PAS" evidence="11">
    <location>
        <begin position="29"/>
        <end position="83"/>
    </location>
</feature>
<evidence type="ECO:0000256" key="6">
    <source>
        <dbReference type="ARBA" id="ARBA00022777"/>
    </source>
</evidence>
<evidence type="ECO:0000256" key="5">
    <source>
        <dbReference type="ARBA" id="ARBA00022741"/>
    </source>
</evidence>
<dbReference type="InterPro" id="IPR000014">
    <property type="entry name" value="PAS"/>
</dbReference>
<dbReference type="GO" id="GO:0006355">
    <property type="term" value="P:regulation of DNA-templated transcription"/>
    <property type="evidence" value="ECO:0007669"/>
    <property type="project" value="InterPro"/>
</dbReference>
<dbReference type="GO" id="GO:0005524">
    <property type="term" value="F:ATP binding"/>
    <property type="evidence" value="ECO:0007669"/>
    <property type="project" value="UniProtKB-KW"/>
</dbReference>
<dbReference type="PANTHER" id="PTHR43065:SF46">
    <property type="entry name" value="C4-DICARBOXYLATE TRANSPORT SENSOR PROTEIN DCTB"/>
    <property type="match status" value="1"/>
</dbReference>
<reference evidence="12 13" key="1">
    <citation type="submission" date="2019-04" db="EMBL/GenBank/DDBJ databases">
        <title>Altererythrobacter aquimixticola sp. nov., isolated from sediment of junction between the ocean and a freshwater spring.</title>
        <authorList>
            <person name="Yoon J.-H."/>
        </authorList>
    </citation>
    <scope>NUCLEOTIDE SEQUENCE [LARGE SCALE GENOMIC DNA]</scope>
    <source>
        <strain evidence="12 13">SSKS-13</strain>
    </source>
</reference>
<keyword evidence="13" id="KW-1185">Reference proteome</keyword>
<dbReference type="Gene3D" id="3.30.565.10">
    <property type="entry name" value="Histidine kinase-like ATPase, C-terminal domain"/>
    <property type="match status" value="1"/>
</dbReference>
<gene>
    <name evidence="12" type="ORF">E5222_03580</name>
</gene>
<evidence type="ECO:0000256" key="1">
    <source>
        <dbReference type="ARBA" id="ARBA00000085"/>
    </source>
</evidence>
<comment type="caution">
    <text evidence="12">The sequence shown here is derived from an EMBL/GenBank/DDBJ whole genome shotgun (WGS) entry which is preliminary data.</text>
</comment>
<dbReference type="InterPro" id="IPR036890">
    <property type="entry name" value="HATPase_C_sf"/>
</dbReference>
<evidence type="ECO:0000256" key="8">
    <source>
        <dbReference type="ARBA" id="ARBA00023012"/>
    </source>
</evidence>
<evidence type="ECO:0000256" key="4">
    <source>
        <dbReference type="ARBA" id="ARBA00022679"/>
    </source>
</evidence>